<feature type="region of interest" description="Disordered" evidence="1">
    <location>
        <begin position="190"/>
        <end position="275"/>
    </location>
</feature>
<reference evidence="3 4" key="3">
    <citation type="journal article" date="2017" name="G3 (Bethesda)">
        <title>Comparative analysis highlights variable genome content of wheat rusts and divergence of the mating loci.</title>
        <authorList>
            <person name="Cuomo C.A."/>
            <person name="Bakkeren G."/>
            <person name="Khalil H.B."/>
            <person name="Panwar V."/>
            <person name="Joly D."/>
            <person name="Linning R."/>
            <person name="Sakthikumar S."/>
            <person name="Song X."/>
            <person name="Adiconis X."/>
            <person name="Fan L."/>
            <person name="Goldberg J.M."/>
            <person name="Levin J.Z."/>
            <person name="Young S."/>
            <person name="Zeng Q."/>
            <person name="Anikster Y."/>
            <person name="Bruce M."/>
            <person name="Wang M."/>
            <person name="Yin C."/>
            <person name="McCallum B."/>
            <person name="Szabo L.J."/>
            <person name="Hulbert S."/>
            <person name="Chen X."/>
            <person name="Fellers J.P."/>
        </authorList>
    </citation>
    <scope>NUCLEOTIDE SEQUENCE</scope>
    <source>
        <strain evidence="3">isolate 1-1 / race 1 (BBBD)</strain>
        <strain evidence="4">Isolate 1-1 / race 1 (BBBD)</strain>
    </source>
</reference>
<evidence type="ECO:0000313" key="2">
    <source>
        <dbReference type="EMBL" id="OAV85075.1"/>
    </source>
</evidence>
<name>A0A180FXB6_PUCT1</name>
<dbReference type="EnsemblFungi" id="PTTG_30813-t43_1">
    <property type="protein sequence ID" value="PTTG_30813-t43_1-p1"/>
    <property type="gene ID" value="PTTG_30813"/>
</dbReference>
<reference evidence="3" key="4">
    <citation type="submission" date="2025-05" db="UniProtKB">
        <authorList>
            <consortium name="EnsemblFungi"/>
        </authorList>
    </citation>
    <scope>IDENTIFICATION</scope>
    <source>
        <strain evidence="3">isolate 1-1 / race 1 (BBBD)</strain>
    </source>
</reference>
<evidence type="ECO:0000313" key="3">
    <source>
        <dbReference type="EnsemblFungi" id="PTTG_30813-t43_1-p1"/>
    </source>
</evidence>
<reference evidence="2" key="2">
    <citation type="submission" date="2016-05" db="EMBL/GenBank/DDBJ databases">
        <title>Comparative analysis highlights variable genome content of wheat rusts and divergence of the mating loci.</title>
        <authorList>
            <person name="Cuomo C.A."/>
            <person name="Bakkeren G."/>
            <person name="Szabo L."/>
            <person name="Khalil H."/>
            <person name="Joly D."/>
            <person name="Goldberg J."/>
            <person name="Young S."/>
            <person name="Zeng Q."/>
            <person name="Fellers J."/>
        </authorList>
    </citation>
    <scope>NUCLEOTIDE SEQUENCE [LARGE SCALE GENOMIC DNA]</scope>
    <source>
        <strain evidence="2">1-1 BBBD Race 1</strain>
    </source>
</reference>
<organism evidence="2">
    <name type="scientific">Puccinia triticina (isolate 1-1 / race 1 (BBBD))</name>
    <name type="common">Brown leaf rust fungus</name>
    <dbReference type="NCBI Taxonomy" id="630390"/>
    <lineage>
        <taxon>Eukaryota</taxon>
        <taxon>Fungi</taxon>
        <taxon>Dikarya</taxon>
        <taxon>Basidiomycota</taxon>
        <taxon>Pucciniomycotina</taxon>
        <taxon>Pucciniomycetes</taxon>
        <taxon>Pucciniales</taxon>
        <taxon>Pucciniaceae</taxon>
        <taxon>Puccinia</taxon>
    </lineage>
</organism>
<gene>
    <name evidence="2" type="ORF">PTTG_30813</name>
</gene>
<keyword evidence="4" id="KW-1185">Reference proteome</keyword>
<protein>
    <recommendedName>
        <fullName evidence="5">DUF4219 domain-containing protein</fullName>
    </recommendedName>
</protein>
<reference evidence="2" key="1">
    <citation type="submission" date="2009-11" db="EMBL/GenBank/DDBJ databases">
        <authorList>
            <consortium name="The Broad Institute Genome Sequencing Platform"/>
            <person name="Ward D."/>
            <person name="Feldgarden M."/>
            <person name="Earl A."/>
            <person name="Young S.K."/>
            <person name="Zeng Q."/>
            <person name="Koehrsen M."/>
            <person name="Alvarado L."/>
            <person name="Berlin A."/>
            <person name="Bochicchio J."/>
            <person name="Borenstein D."/>
            <person name="Chapman S.B."/>
            <person name="Chen Z."/>
            <person name="Engels R."/>
            <person name="Freedman E."/>
            <person name="Gellesch M."/>
            <person name="Goldberg J."/>
            <person name="Griggs A."/>
            <person name="Gujja S."/>
            <person name="Heilman E."/>
            <person name="Heiman D."/>
            <person name="Hepburn T."/>
            <person name="Howarth C."/>
            <person name="Jen D."/>
            <person name="Larson L."/>
            <person name="Lewis B."/>
            <person name="Mehta T."/>
            <person name="Park D."/>
            <person name="Pearson M."/>
            <person name="Roberts A."/>
            <person name="Saif S."/>
            <person name="Shea T."/>
            <person name="Shenoy N."/>
            <person name="Sisk P."/>
            <person name="Stolte C."/>
            <person name="Sykes S."/>
            <person name="Thomson T."/>
            <person name="Walk T."/>
            <person name="White J."/>
            <person name="Yandava C."/>
            <person name="Izard J."/>
            <person name="Baranova O.V."/>
            <person name="Blanton J.M."/>
            <person name="Tanner A.C."/>
            <person name="Dewhirst F.E."/>
            <person name="Haas B."/>
            <person name="Nusbaum C."/>
            <person name="Birren B."/>
        </authorList>
    </citation>
    <scope>NUCLEOTIDE SEQUENCE [LARGE SCALE GENOMIC DNA]</scope>
    <source>
        <strain evidence="2">1-1 BBBD Race 1</strain>
    </source>
</reference>
<dbReference type="Proteomes" id="UP000005240">
    <property type="component" value="Unassembled WGS sequence"/>
</dbReference>
<dbReference type="OrthoDB" id="2504515at2759"/>
<proteinExistence type="predicted"/>
<dbReference type="STRING" id="630390.A0A180FXB6"/>
<dbReference type="AlphaFoldDB" id="A0A180FXB6"/>
<feature type="compositionally biased region" description="Polar residues" evidence="1">
    <location>
        <begin position="250"/>
        <end position="265"/>
    </location>
</feature>
<evidence type="ECO:0000313" key="4">
    <source>
        <dbReference type="Proteomes" id="UP000005240"/>
    </source>
</evidence>
<accession>A0A180FXB6</accession>
<evidence type="ECO:0008006" key="5">
    <source>
        <dbReference type="Google" id="ProtNLM"/>
    </source>
</evidence>
<evidence type="ECO:0000256" key="1">
    <source>
        <dbReference type="SAM" id="MobiDB-lite"/>
    </source>
</evidence>
<feature type="non-terminal residue" evidence="2">
    <location>
        <position position="275"/>
    </location>
</feature>
<feature type="compositionally biased region" description="Basic and acidic residues" evidence="1">
    <location>
        <begin position="190"/>
        <end position="202"/>
    </location>
</feature>
<dbReference type="VEuPathDB" id="FungiDB:PTTG_30813"/>
<dbReference type="EMBL" id="ADAS02007401">
    <property type="protein sequence ID" value="OAV85075.1"/>
    <property type="molecule type" value="Genomic_DNA"/>
</dbReference>
<feature type="compositionally biased region" description="Basic and acidic residues" evidence="1">
    <location>
        <begin position="224"/>
        <end position="244"/>
    </location>
</feature>
<sequence>MATTSTKDELNNLPMLLGTSNYPLWIKRMEGYLAHKKLDSVLANDPGLDPAARIREQLRESAYIIGTKLSDRIYNGIVRGTANTNGYELWTKIKRMYGQGTTHNNQRAIARWNYLCYDGDLTIFIEQVESCLAQFDAISFDLPEKTICGTIIAKIAEKRKGITDPLISNIELMENSDLLLETLRDIANHDDATHHKPNHAEKQATALSSNGQTRPPPRCKNRVHNPEANHTEENCWALHPEKRPVRNPKATANNTAPTQPSSSSYERPAFANCTV</sequence>